<dbReference type="PROSITE" id="PS01037">
    <property type="entry name" value="SBP_BACTERIAL_1"/>
    <property type="match status" value="1"/>
</dbReference>
<dbReference type="AlphaFoldDB" id="A0A4U8QCU9"/>
<evidence type="ECO:0000256" key="3">
    <source>
        <dbReference type="ARBA" id="ARBA00022729"/>
    </source>
</evidence>
<evidence type="ECO:0000313" key="6">
    <source>
        <dbReference type="EMBL" id="TLD02569.1"/>
    </source>
</evidence>
<dbReference type="PROSITE" id="PS51257">
    <property type="entry name" value="PROKAR_LIPOPROTEIN"/>
    <property type="match status" value="1"/>
</dbReference>
<reference evidence="6 7" key="1">
    <citation type="journal article" date="2019" name="Anaerobe">
        <title>Detection of Robinsoniella peoriensis in multiple bone samples of a trauma patient.</title>
        <authorList>
            <person name="Schrottner P."/>
            <person name="Hartwich K."/>
            <person name="Bunk B."/>
            <person name="Schober I."/>
            <person name="Helbig S."/>
            <person name="Rudolph W.W."/>
            <person name="Gunzer F."/>
        </authorList>
    </citation>
    <scope>NUCLEOTIDE SEQUENCE [LARGE SCALE GENOMIC DNA]</scope>
    <source>
        <strain evidence="6 7">DSM 106044</strain>
    </source>
</reference>
<keyword evidence="3 5" id="KW-0732">Signal</keyword>
<dbReference type="EMBL" id="QGQD01000012">
    <property type="protein sequence ID" value="TLD02569.1"/>
    <property type="molecule type" value="Genomic_DNA"/>
</dbReference>
<dbReference type="Gene3D" id="3.40.190.10">
    <property type="entry name" value="Periplasmic binding protein-like II"/>
    <property type="match status" value="2"/>
</dbReference>
<keyword evidence="2" id="KW-0813">Transport</keyword>
<gene>
    <name evidence="6" type="ORF">DSM106044_00548</name>
</gene>
<evidence type="ECO:0000256" key="2">
    <source>
        <dbReference type="ARBA" id="ARBA00022448"/>
    </source>
</evidence>
<keyword evidence="7" id="KW-1185">Reference proteome</keyword>
<protein>
    <submittedName>
        <fullName evidence="6">Carbohydrate ABC transporter substrate-binding protein, family</fullName>
    </submittedName>
</protein>
<evidence type="ECO:0000256" key="5">
    <source>
        <dbReference type="SAM" id="SignalP"/>
    </source>
</evidence>
<dbReference type="PANTHER" id="PTHR43649">
    <property type="entry name" value="ARABINOSE-BINDING PROTEIN-RELATED"/>
    <property type="match status" value="1"/>
</dbReference>
<proteinExistence type="inferred from homology"/>
<dbReference type="Proteomes" id="UP000306509">
    <property type="component" value="Unassembled WGS sequence"/>
</dbReference>
<dbReference type="InterPro" id="IPR006059">
    <property type="entry name" value="SBP"/>
</dbReference>
<feature type="signal peptide" evidence="5">
    <location>
        <begin position="1"/>
        <end position="26"/>
    </location>
</feature>
<feature type="compositionally biased region" description="Polar residues" evidence="4">
    <location>
        <begin position="61"/>
        <end position="70"/>
    </location>
</feature>
<dbReference type="InterPro" id="IPR050490">
    <property type="entry name" value="Bact_solute-bd_prot1"/>
</dbReference>
<evidence type="ECO:0000313" key="7">
    <source>
        <dbReference type="Proteomes" id="UP000306509"/>
    </source>
</evidence>
<dbReference type="RefSeq" id="WP_138001728.1">
    <property type="nucleotide sequence ID" value="NZ_QGQD01000012.1"/>
</dbReference>
<comment type="caution">
    <text evidence="6">The sequence shown here is derived from an EMBL/GenBank/DDBJ whole genome shotgun (WGS) entry which is preliminary data.</text>
</comment>
<name>A0A4U8QCU9_9FIRM</name>
<comment type="similarity">
    <text evidence="1">Belongs to the bacterial solute-binding protein 1 family.</text>
</comment>
<evidence type="ECO:0000256" key="4">
    <source>
        <dbReference type="SAM" id="MobiDB-lite"/>
    </source>
</evidence>
<sequence precursor="true">MKKRNKMVACLLAATMIFSSFLTGCSANGGAGDTQKETSKESAAGSESAASDKKDTENGSERTTNGSASDASDAGWDTSKEDTITLAVINNFYTAGEKKLAEEYMKLHPETKVVVDVISDNDSYITKMMTAMSDDRENAPDIVHGNFLAAAVANNSADIAVDKGYLIDMTDMLDEVNPYNDGKKVREAFDEDDFLISINSSGGRHLTYLPFDKIGVAFYYNKTIFDKLGLSVPTSYENLIEICGKLKDAGYDVPITAGNESGWLINSMADSYYRTTENEFLVQPGDAIWDENLMKANIDFKFDENNLDCDANVVGSAERQAKYATENGINTEGNKKVWSEFQKLAQYFPTNWIAADGSQIITDFESQVSPILFNGSWNAGLILSDVNQLPEDMQFEWATFQLPSFEKAPEGFSQTIRGLYSLGNAISIVPNKDDDHMARVKDFYKFWYSPDQAKLCFEETLANGNYVQGPCVVKGVELSPELTSKLEGFIATGVSRGAQWVTGQDMVTQADKPKYNDLILQFSEGSLDVDSFLEQMDPIYRNYYKDVVDRAGYDLDPTTADTAK</sequence>
<dbReference type="GO" id="GO:0055085">
    <property type="term" value="P:transmembrane transport"/>
    <property type="evidence" value="ECO:0007669"/>
    <property type="project" value="InterPro"/>
</dbReference>
<dbReference type="InterPro" id="IPR006061">
    <property type="entry name" value="SBP_1_CS"/>
</dbReference>
<accession>A0A4U8QCU9</accession>
<organism evidence="6 7">
    <name type="scientific">Robinsoniella peoriensis</name>
    <dbReference type="NCBI Taxonomy" id="180332"/>
    <lineage>
        <taxon>Bacteria</taxon>
        <taxon>Bacillati</taxon>
        <taxon>Bacillota</taxon>
        <taxon>Clostridia</taxon>
        <taxon>Lachnospirales</taxon>
        <taxon>Lachnospiraceae</taxon>
        <taxon>Robinsoniella</taxon>
    </lineage>
</organism>
<dbReference type="PANTHER" id="PTHR43649:SF29">
    <property type="entry name" value="OSMOPROTECTIVE COMPOUNDS-BINDING PROTEIN GGTB"/>
    <property type="match status" value="1"/>
</dbReference>
<feature type="region of interest" description="Disordered" evidence="4">
    <location>
        <begin position="29"/>
        <end position="76"/>
    </location>
</feature>
<dbReference type="Pfam" id="PF01547">
    <property type="entry name" value="SBP_bac_1"/>
    <property type="match status" value="1"/>
</dbReference>
<dbReference type="STRING" id="180332.GCA_000797495_00858"/>
<evidence type="ECO:0000256" key="1">
    <source>
        <dbReference type="ARBA" id="ARBA00008520"/>
    </source>
</evidence>
<feature type="compositionally biased region" description="Basic and acidic residues" evidence="4">
    <location>
        <begin position="50"/>
        <end position="60"/>
    </location>
</feature>
<dbReference type="SUPFAM" id="SSF53850">
    <property type="entry name" value="Periplasmic binding protein-like II"/>
    <property type="match status" value="1"/>
</dbReference>
<feature type="chain" id="PRO_5039327165" evidence="5">
    <location>
        <begin position="27"/>
        <end position="564"/>
    </location>
</feature>